<dbReference type="Gene3D" id="3.30.750.44">
    <property type="match status" value="1"/>
</dbReference>
<evidence type="ECO:0000259" key="2">
    <source>
        <dbReference type="SMART" id="SM00245"/>
    </source>
</evidence>
<dbReference type="PANTHER" id="PTHR32060:SF30">
    <property type="entry name" value="CARBOXY-TERMINAL PROCESSING PROTEASE CTPA"/>
    <property type="match status" value="1"/>
</dbReference>
<dbReference type="PANTHER" id="PTHR32060">
    <property type="entry name" value="TAIL-SPECIFIC PROTEASE"/>
    <property type="match status" value="1"/>
</dbReference>
<feature type="domain" description="Tail specific protease" evidence="2">
    <location>
        <begin position="305"/>
        <end position="530"/>
    </location>
</feature>
<evidence type="ECO:0000313" key="4">
    <source>
        <dbReference type="Proteomes" id="UP001246372"/>
    </source>
</evidence>
<dbReference type="Gene3D" id="3.90.226.10">
    <property type="entry name" value="2-enoyl-CoA Hydratase, Chain A, domain 1"/>
    <property type="match status" value="1"/>
</dbReference>
<evidence type="ECO:0000313" key="3">
    <source>
        <dbReference type="EMBL" id="MDT8999773.1"/>
    </source>
</evidence>
<sequence length="555" mass="61118">MKRFAPHALVLALLAGVLNPSLAAPRPPAKERLDQAETLQSAGKFAEALALVQADVSDEGLLPRNAWLLLQLQAATGQLEAAWQTLARMDIEQQLVPAQWLETASELTPLRADPRWPATLAKARARDALRERLYEARAIETPFRETLPLNERIAGVSRLWAEVKTHFANFELVPELDWDALYLQTLERVKATPRTEDYYRELMRMMARLQDGHSNVVVPDELRDRMLARPALRTRQIEGHVVISQLLDPELARLGLAVGQEIIAIDGQPVQAYARQQIQPFTSASTAQDLAQRLYDYNLLRGDVRKPVKLTLRDAAPGAVRQLRVPRLDGKARAALFAKNDGAFGWRMLPGDVALVELRGFGDDKPAQAYLAAFEQIAKARAIVFDLRENGGGNGSVGYRILSTLSPQPFETSQWWTRSQVSAWRAWGLPLTIEGGSPDLVQPDAQRQFKGPVAVLTSGATYSAAEDFVAAFKRMARGPVVGEATGGSTGQPLFFKLPGGGMARVCSKRDLLPDGTEFVGKGLLPDLAVQPTLAGWRSGRDEVLEAALERLQRGE</sequence>
<evidence type="ECO:0000256" key="1">
    <source>
        <dbReference type="SAM" id="SignalP"/>
    </source>
</evidence>
<proteinExistence type="predicted"/>
<accession>A0ABU3PC91</accession>
<dbReference type="InterPro" id="IPR005151">
    <property type="entry name" value="Tail-specific_protease"/>
</dbReference>
<name>A0ABU3PC91_9BURK</name>
<dbReference type="Proteomes" id="UP001246372">
    <property type="component" value="Unassembled WGS sequence"/>
</dbReference>
<dbReference type="InterPro" id="IPR029045">
    <property type="entry name" value="ClpP/crotonase-like_dom_sf"/>
</dbReference>
<reference evidence="3" key="1">
    <citation type="submission" date="2023-09" db="EMBL/GenBank/DDBJ databases">
        <title>Paucibacter sp. APW11 Genome sequencing and assembly.</title>
        <authorList>
            <person name="Kim I."/>
        </authorList>
    </citation>
    <scope>NUCLEOTIDE SEQUENCE</scope>
    <source>
        <strain evidence="3">APW11</strain>
    </source>
</reference>
<protein>
    <submittedName>
        <fullName evidence="3">S41 family peptidase</fullName>
    </submittedName>
</protein>
<keyword evidence="1" id="KW-0732">Signal</keyword>
<organism evidence="3 4">
    <name type="scientific">Roseateles aquae</name>
    <dbReference type="NCBI Taxonomy" id="3077235"/>
    <lineage>
        <taxon>Bacteria</taxon>
        <taxon>Pseudomonadati</taxon>
        <taxon>Pseudomonadota</taxon>
        <taxon>Betaproteobacteria</taxon>
        <taxon>Burkholderiales</taxon>
        <taxon>Sphaerotilaceae</taxon>
        <taxon>Roseateles</taxon>
    </lineage>
</organism>
<dbReference type="CDD" id="cd07563">
    <property type="entry name" value="Peptidase_S41_IRBP"/>
    <property type="match status" value="1"/>
</dbReference>
<dbReference type="SMART" id="SM00245">
    <property type="entry name" value="TSPc"/>
    <property type="match status" value="1"/>
</dbReference>
<dbReference type="RefSeq" id="WP_315650329.1">
    <property type="nucleotide sequence ID" value="NZ_JAVXZY010000003.1"/>
</dbReference>
<dbReference type="SUPFAM" id="SSF52096">
    <property type="entry name" value="ClpP/crotonase"/>
    <property type="match status" value="1"/>
</dbReference>
<dbReference type="Pfam" id="PF03572">
    <property type="entry name" value="Peptidase_S41"/>
    <property type="match status" value="1"/>
</dbReference>
<gene>
    <name evidence="3" type="ORF">RQP53_10885</name>
</gene>
<dbReference type="EMBL" id="JAVXZY010000003">
    <property type="protein sequence ID" value="MDT8999773.1"/>
    <property type="molecule type" value="Genomic_DNA"/>
</dbReference>
<feature type="signal peptide" evidence="1">
    <location>
        <begin position="1"/>
        <end position="23"/>
    </location>
</feature>
<comment type="caution">
    <text evidence="3">The sequence shown here is derived from an EMBL/GenBank/DDBJ whole genome shotgun (WGS) entry which is preliminary data.</text>
</comment>
<feature type="chain" id="PRO_5047179818" evidence="1">
    <location>
        <begin position="24"/>
        <end position="555"/>
    </location>
</feature>
<keyword evidence="4" id="KW-1185">Reference proteome</keyword>